<comment type="similarity">
    <text evidence="1 9">Belongs to the protein prenyltransferase subunit alpha family.</text>
</comment>
<keyword evidence="6" id="KW-0677">Repeat</keyword>
<evidence type="ECO:0000256" key="5">
    <source>
        <dbReference type="ARBA" id="ARBA00022679"/>
    </source>
</evidence>
<evidence type="ECO:0000256" key="2">
    <source>
        <dbReference type="ARBA" id="ARBA00012656"/>
    </source>
</evidence>
<dbReference type="InterPro" id="IPR002088">
    <property type="entry name" value="Prenyl_trans_a"/>
</dbReference>
<dbReference type="PROSITE" id="PS51147">
    <property type="entry name" value="PFTA"/>
    <property type="match status" value="5"/>
</dbReference>
<keyword evidence="4 9" id="KW-0637">Prenyltransferase</keyword>
<comment type="catalytic activity">
    <reaction evidence="8 9">
        <text>geranylgeranyl diphosphate + L-cysteinyl-[protein] = S-geranylgeranyl-L-cysteinyl-[protein] + diphosphate</text>
        <dbReference type="Rhea" id="RHEA:21240"/>
        <dbReference type="Rhea" id="RHEA-COMP:10131"/>
        <dbReference type="Rhea" id="RHEA-COMP:11537"/>
        <dbReference type="ChEBI" id="CHEBI:29950"/>
        <dbReference type="ChEBI" id="CHEBI:33019"/>
        <dbReference type="ChEBI" id="CHEBI:57533"/>
        <dbReference type="ChEBI" id="CHEBI:86021"/>
        <dbReference type="EC" id="2.5.1.60"/>
    </reaction>
</comment>
<sequence>MHGVKRREWTQELVRQKRLRDVEKIVAYKTLTNDVLSAKKDGVFTHQKLDTTRKLLELNPEFNAVWNYRRDLISALKSELSLEFWNNELAFTMQQLKLFPKVYWIWNHRLWCLNHFPQSPIGKWQQELAIVSKLLTMDARNFHGWHYRRVVVGRLEQMLHTSLNQQELDFTTEKINANISNFSAWHQRANLLPKMFEKGQVSNEKSFVEHEFRYIINAMFTDAEDQSVWFYIKWFVKSDIVTKSLSPGEYASLLQDLKDNITLINEDELEFSGKENMWCLKILCVLEELQMKDVGRVETQQRKILDKLTKIDPLRQNRYLHLAQDSKENVD</sequence>
<evidence type="ECO:0000256" key="1">
    <source>
        <dbReference type="ARBA" id="ARBA00006734"/>
    </source>
</evidence>
<dbReference type="EMBL" id="LN890568">
    <property type="protein sequence ID" value="CUS23656.1"/>
    <property type="molecule type" value="Genomic_DNA"/>
</dbReference>
<organism evidence="10 11">
    <name type="scientific">Lachancea quebecensis</name>
    <dbReference type="NCBI Taxonomy" id="1654605"/>
    <lineage>
        <taxon>Eukaryota</taxon>
        <taxon>Fungi</taxon>
        <taxon>Dikarya</taxon>
        <taxon>Ascomycota</taxon>
        <taxon>Saccharomycotina</taxon>
        <taxon>Saccharomycetes</taxon>
        <taxon>Saccharomycetales</taxon>
        <taxon>Saccharomycetaceae</taxon>
        <taxon>Lachancea</taxon>
    </lineage>
</organism>
<name>A0A0P1KWF3_9SACH</name>
<dbReference type="EC" id="2.5.1.60" evidence="2 9"/>
<evidence type="ECO:0000256" key="9">
    <source>
        <dbReference type="RuleBase" id="RU367120"/>
    </source>
</evidence>
<proteinExistence type="inferred from homology"/>
<evidence type="ECO:0000256" key="7">
    <source>
        <dbReference type="ARBA" id="ARBA00031267"/>
    </source>
</evidence>
<protein>
    <recommendedName>
        <fullName evidence="3 9">Geranylgeranyl transferase type-2 subunit alpha</fullName>
        <ecNumber evidence="2 9">2.5.1.60</ecNumber>
    </recommendedName>
    <alternativeName>
        <fullName evidence="7 9">Geranylgeranyl transferase type II subunit alpha</fullName>
    </alternativeName>
</protein>
<evidence type="ECO:0000256" key="6">
    <source>
        <dbReference type="ARBA" id="ARBA00022737"/>
    </source>
</evidence>
<dbReference type="SUPFAM" id="SSF48439">
    <property type="entry name" value="Protein prenylyltransferase"/>
    <property type="match status" value="1"/>
</dbReference>
<dbReference type="Pfam" id="PF01239">
    <property type="entry name" value="PPTA"/>
    <property type="match status" value="4"/>
</dbReference>
<dbReference type="Proteomes" id="UP000236544">
    <property type="component" value="Unassembled WGS sequence"/>
</dbReference>
<evidence type="ECO:0000256" key="3">
    <source>
        <dbReference type="ARBA" id="ARBA00014772"/>
    </source>
</evidence>
<evidence type="ECO:0000256" key="8">
    <source>
        <dbReference type="ARBA" id="ARBA00047658"/>
    </source>
</evidence>
<dbReference type="GO" id="GO:0097354">
    <property type="term" value="P:prenylation"/>
    <property type="evidence" value="ECO:0007669"/>
    <property type="project" value="UniProtKB-UniRule"/>
</dbReference>
<keyword evidence="11" id="KW-1185">Reference proteome</keyword>
<dbReference type="Gene3D" id="1.25.40.120">
    <property type="entry name" value="Protein prenylyltransferase"/>
    <property type="match status" value="1"/>
</dbReference>
<dbReference type="PANTHER" id="PTHR11129">
    <property type="entry name" value="PROTEIN FARNESYLTRANSFERASE ALPHA SUBUNIT/RAB GERANYLGERANYL TRANSFERASE ALPHA SUBUNIT"/>
    <property type="match status" value="1"/>
</dbReference>
<evidence type="ECO:0000256" key="4">
    <source>
        <dbReference type="ARBA" id="ARBA00022602"/>
    </source>
</evidence>
<dbReference type="GO" id="GO:0004663">
    <property type="term" value="F:Rab geranylgeranyltransferase activity"/>
    <property type="evidence" value="ECO:0007669"/>
    <property type="project" value="UniProtKB-UniRule"/>
</dbReference>
<dbReference type="OrthoDB" id="1658at2759"/>
<dbReference type="AlphaFoldDB" id="A0A0P1KWF3"/>
<keyword evidence="5 9" id="KW-0808">Transferase</keyword>
<accession>A0A0P1KWF3</accession>
<dbReference type="GO" id="GO:0005968">
    <property type="term" value="C:Rab-protein geranylgeranyltransferase complex"/>
    <property type="evidence" value="ECO:0007669"/>
    <property type="project" value="TreeGrafter"/>
</dbReference>
<evidence type="ECO:0000313" key="11">
    <source>
        <dbReference type="Proteomes" id="UP000236544"/>
    </source>
</evidence>
<gene>
    <name evidence="10" type="ORF">LAQU0_S11e01288g</name>
</gene>
<dbReference type="FunFam" id="1.25.40.120:FF:000035">
    <property type="entry name" value="Geranylgeranyl transferase type-2 subunit alpha"/>
    <property type="match status" value="1"/>
</dbReference>
<dbReference type="PANTHER" id="PTHR11129:SF2">
    <property type="entry name" value="GERANYLGERANYL TRANSFERASE TYPE-2 SUBUNIT ALPHA"/>
    <property type="match status" value="1"/>
</dbReference>
<comment type="function">
    <text evidence="9">Catalyzes the transfer of a geranyl-geranyl moiety from geranyl-geranyl pyrophosphate to cysteines occuring in specific C-terminal amino acid sequences.</text>
</comment>
<reference evidence="11" key="1">
    <citation type="submission" date="2015-10" db="EMBL/GenBank/DDBJ databases">
        <authorList>
            <person name="Devillers H."/>
        </authorList>
    </citation>
    <scope>NUCLEOTIDE SEQUENCE [LARGE SCALE GENOMIC DNA]</scope>
</reference>
<evidence type="ECO:0000313" key="10">
    <source>
        <dbReference type="EMBL" id="CUS23656.1"/>
    </source>
</evidence>